<keyword evidence="1" id="KW-0812">Transmembrane</keyword>
<gene>
    <name evidence="2" type="ORF">BED47_07415</name>
</gene>
<keyword evidence="3" id="KW-1185">Reference proteome</keyword>
<dbReference type="Proteomes" id="UP000094580">
    <property type="component" value="Unassembled WGS sequence"/>
</dbReference>
<name>A0ABX2ZP14_9BACI</name>
<reference evidence="2 3" key="1">
    <citation type="submission" date="2016-07" db="EMBL/GenBank/DDBJ databases">
        <authorList>
            <person name="Townsley L."/>
            <person name="Shank E.A."/>
        </authorList>
    </citation>
    <scope>NUCLEOTIDE SEQUENCE [LARGE SCALE GENOMIC DNA]</scope>
    <source>
        <strain evidence="2 3">CH01</strain>
    </source>
</reference>
<organism evidence="2 3">
    <name type="scientific">Gottfriedia luciferensis</name>
    <dbReference type="NCBI Taxonomy" id="178774"/>
    <lineage>
        <taxon>Bacteria</taxon>
        <taxon>Bacillati</taxon>
        <taxon>Bacillota</taxon>
        <taxon>Bacilli</taxon>
        <taxon>Bacillales</taxon>
        <taxon>Bacillaceae</taxon>
        <taxon>Gottfriedia</taxon>
    </lineage>
</organism>
<comment type="caution">
    <text evidence="2">The sequence shown here is derived from an EMBL/GenBank/DDBJ whole genome shotgun (WGS) entry which is preliminary data.</text>
</comment>
<dbReference type="RefSeq" id="WP_069034235.1">
    <property type="nucleotide sequence ID" value="NZ_MDKC01000023.1"/>
</dbReference>
<dbReference type="EMBL" id="MDKC01000023">
    <property type="protein sequence ID" value="ODG91475.1"/>
    <property type="molecule type" value="Genomic_DNA"/>
</dbReference>
<keyword evidence="1" id="KW-0472">Membrane</keyword>
<evidence type="ECO:0008006" key="4">
    <source>
        <dbReference type="Google" id="ProtNLM"/>
    </source>
</evidence>
<protein>
    <recommendedName>
        <fullName evidence="4">ABC transporter permease</fullName>
    </recommendedName>
</protein>
<keyword evidence="1" id="KW-1133">Transmembrane helix</keyword>
<dbReference type="InterPro" id="IPR045385">
    <property type="entry name" value="DUF6526"/>
</dbReference>
<feature type="transmembrane region" description="Helical" evidence="1">
    <location>
        <begin position="12"/>
        <end position="33"/>
    </location>
</feature>
<sequence length="144" mass="16521">MKPQSLDHHVRYHPVFHFFGAPLALITIIGSIVNLCSAIKNSDHIWLAVLILVTSLLLVVSFFLTRLYSNKVQDRVIRMEENFRHFTLTGKPLDPQLTMGQIIALRFASDEEFVALSEKAVNEGLSSKEIKQNIKNWRADEYRV</sequence>
<evidence type="ECO:0000256" key="1">
    <source>
        <dbReference type="SAM" id="Phobius"/>
    </source>
</evidence>
<accession>A0ABX2ZP14</accession>
<evidence type="ECO:0000313" key="2">
    <source>
        <dbReference type="EMBL" id="ODG91475.1"/>
    </source>
</evidence>
<feature type="transmembrane region" description="Helical" evidence="1">
    <location>
        <begin position="45"/>
        <end position="69"/>
    </location>
</feature>
<evidence type="ECO:0000313" key="3">
    <source>
        <dbReference type="Proteomes" id="UP000094580"/>
    </source>
</evidence>
<dbReference type="Pfam" id="PF20136">
    <property type="entry name" value="DUF6526"/>
    <property type="match status" value="1"/>
</dbReference>
<proteinExistence type="predicted"/>